<dbReference type="GO" id="GO:0008484">
    <property type="term" value="F:sulfuric ester hydrolase activity"/>
    <property type="evidence" value="ECO:0007669"/>
    <property type="project" value="TreeGrafter"/>
</dbReference>
<dbReference type="InterPro" id="IPR000917">
    <property type="entry name" value="Sulfatase_N"/>
</dbReference>
<protein>
    <submittedName>
        <fullName evidence="4">Arylsulfatase A</fullName>
    </submittedName>
</protein>
<dbReference type="EMBL" id="FRBY01000005">
    <property type="protein sequence ID" value="SHM52997.1"/>
    <property type="molecule type" value="Genomic_DNA"/>
</dbReference>
<dbReference type="RefSeq" id="WP_262987438.1">
    <property type="nucleotide sequence ID" value="NZ_FRBY01000005.1"/>
</dbReference>
<gene>
    <name evidence="4" type="ORF">SAMN05444366_3380</name>
</gene>
<organism evidence="4 5">
    <name type="scientific">Flavobacterium saccharophilum</name>
    <dbReference type="NCBI Taxonomy" id="29534"/>
    <lineage>
        <taxon>Bacteria</taxon>
        <taxon>Pseudomonadati</taxon>
        <taxon>Bacteroidota</taxon>
        <taxon>Flavobacteriia</taxon>
        <taxon>Flavobacteriales</taxon>
        <taxon>Flavobacteriaceae</taxon>
        <taxon>Flavobacterium</taxon>
    </lineage>
</organism>
<dbReference type="Pfam" id="PF00884">
    <property type="entry name" value="Sulfatase"/>
    <property type="match status" value="1"/>
</dbReference>
<evidence type="ECO:0000256" key="1">
    <source>
        <dbReference type="ARBA" id="ARBA00022723"/>
    </source>
</evidence>
<reference evidence="5" key="1">
    <citation type="submission" date="2016-11" db="EMBL/GenBank/DDBJ databases">
        <authorList>
            <person name="Varghese N."/>
            <person name="Submissions S."/>
        </authorList>
    </citation>
    <scope>NUCLEOTIDE SEQUENCE [LARGE SCALE GENOMIC DNA]</scope>
    <source>
        <strain evidence="5">DSM 1811</strain>
    </source>
</reference>
<keyword evidence="1" id="KW-0479">Metal-binding</keyword>
<dbReference type="SUPFAM" id="SSF53649">
    <property type="entry name" value="Alkaline phosphatase-like"/>
    <property type="match status" value="1"/>
</dbReference>
<dbReference type="InterPro" id="IPR017850">
    <property type="entry name" value="Alkaline_phosphatase_core_sf"/>
</dbReference>
<dbReference type="AlphaFoldDB" id="A0A1M7JKH4"/>
<dbReference type="GO" id="GO:0046872">
    <property type="term" value="F:metal ion binding"/>
    <property type="evidence" value="ECO:0007669"/>
    <property type="project" value="UniProtKB-KW"/>
</dbReference>
<dbReference type="Proteomes" id="UP000184121">
    <property type="component" value="Unassembled WGS sequence"/>
</dbReference>
<name>A0A1M7JKH4_9FLAO</name>
<evidence type="ECO:0000259" key="3">
    <source>
        <dbReference type="Pfam" id="PF00884"/>
    </source>
</evidence>
<accession>A0A1M7JKH4</accession>
<keyword evidence="5" id="KW-1185">Reference proteome</keyword>
<dbReference type="STRING" id="29534.SAMN05444366_3380"/>
<evidence type="ECO:0000256" key="2">
    <source>
        <dbReference type="ARBA" id="ARBA00022801"/>
    </source>
</evidence>
<keyword evidence="2" id="KW-0378">Hydrolase</keyword>
<evidence type="ECO:0000313" key="5">
    <source>
        <dbReference type="Proteomes" id="UP000184121"/>
    </source>
</evidence>
<feature type="domain" description="Sulfatase N-terminal" evidence="3">
    <location>
        <begin position="10"/>
        <end position="374"/>
    </location>
</feature>
<evidence type="ECO:0000313" key="4">
    <source>
        <dbReference type="EMBL" id="SHM52997.1"/>
    </source>
</evidence>
<proteinExistence type="predicted"/>
<dbReference type="PANTHER" id="PTHR45953:SF1">
    <property type="entry name" value="IDURONATE 2-SULFATASE"/>
    <property type="match status" value="1"/>
</dbReference>
<dbReference type="PANTHER" id="PTHR45953">
    <property type="entry name" value="IDURONATE 2-SULFATASE"/>
    <property type="match status" value="1"/>
</dbReference>
<sequence>MLIPIHQFVAPSRGSMISGRYPFRNGHYAFELSHQNPDFIKPSFPQTLQRNGYVTAAFGKSDSYIYKWGPGQGFYDAGHYNYKMHFKHNLQNNGIGDLWIEWLYNENGAIKESVQYPDGELVKYYIKKNDGEISKEDIAKKKQVDKDFDILRLTEGSGIIGGVNPLPAGKTIDALIVKEFKSYLSNENTKFITSWGEERVGANPQKPLMLNLGFHLPHTPVLPPKKYRNKFKKINYRIPTFTKEEYSKLPEQLKQISNWGSLSEMTNEEKLQVIQDYYAFCAYGDALIGESVQAFKDYCARNNQEYLILFTVGDHNYHLGKQGKTEKAGPWRHSTQGALIVVASDKAQVPAGLIQNQLTEYVDIAPTILKTAGIDIENEQYNYLDGYNLYDFIGNTTEKRDYILGEINVISGPRAYMRTKDFAFSMRTRPLNDANLNDNIKWAIICDVEDAELAMYDLRVDSNDLNNIAYTNKYAGLAQWFRHKLGTIVLGDGRVECDWSKPNTYSLSNFAHGSDDKKLNIPEDLIPQIVENE</sequence>
<dbReference type="GO" id="GO:0005737">
    <property type="term" value="C:cytoplasm"/>
    <property type="evidence" value="ECO:0007669"/>
    <property type="project" value="TreeGrafter"/>
</dbReference>
<dbReference type="Gene3D" id="3.40.720.10">
    <property type="entry name" value="Alkaline Phosphatase, subunit A"/>
    <property type="match status" value="1"/>
</dbReference>